<evidence type="ECO:0000256" key="4">
    <source>
        <dbReference type="SAM" id="MobiDB-lite"/>
    </source>
</evidence>
<feature type="compositionally biased region" description="Gly residues" evidence="4">
    <location>
        <begin position="250"/>
        <end position="281"/>
    </location>
</feature>
<reference evidence="5" key="1">
    <citation type="submission" date="2022-10" db="EMBL/GenBank/DDBJ databases">
        <title>The complete genomes of actinobacterial strains from the NBC collection.</title>
        <authorList>
            <person name="Joergensen T.S."/>
            <person name="Alvarez Arevalo M."/>
            <person name="Sterndorff E.B."/>
            <person name="Faurdal D."/>
            <person name="Vuksanovic O."/>
            <person name="Mourched A.-S."/>
            <person name="Charusanti P."/>
            <person name="Shaw S."/>
            <person name="Blin K."/>
            <person name="Weber T."/>
        </authorList>
    </citation>
    <scope>NUCLEOTIDE SEQUENCE</scope>
    <source>
        <strain evidence="5">NBC_00222</strain>
    </source>
</reference>
<feature type="compositionally biased region" description="Low complexity" evidence="4">
    <location>
        <begin position="17"/>
        <end position="30"/>
    </location>
</feature>
<protein>
    <submittedName>
        <fullName evidence="5">Cytochrome P450</fullName>
    </submittedName>
</protein>
<organism evidence="5 6">
    <name type="scientific">Kitasatospora purpeofusca</name>
    <dbReference type="NCBI Taxonomy" id="67352"/>
    <lineage>
        <taxon>Bacteria</taxon>
        <taxon>Bacillati</taxon>
        <taxon>Actinomycetota</taxon>
        <taxon>Actinomycetes</taxon>
        <taxon>Kitasatosporales</taxon>
        <taxon>Streptomycetaceae</taxon>
        <taxon>Kitasatospora</taxon>
    </lineage>
</organism>
<proteinExistence type="inferred from homology"/>
<feature type="region of interest" description="Disordered" evidence="4">
    <location>
        <begin position="1"/>
        <end position="30"/>
    </location>
</feature>
<dbReference type="Proteomes" id="UP001432222">
    <property type="component" value="Chromosome"/>
</dbReference>
<dbReference type="SFLD" id="SFLDS00005">
    <property type="entry name" value="Isoprenoid_Synthase_Type_I"/>
    <property type="match status" value="1"/>
</dbReference>
<gene>
    <name evidence="5" type="ORF">OHA16_03460</name>
</gene>
<dbReference type="InterPro" id="IPR050121">
    <property type="entry name" value="Cytochrome_P450_monoxygenase"/>
</dbReference>
<evidence type="ECO:0000256" key="3">
    <source>
        <dbReference type="ARBA" id="ARBA00023239"/>
    </source>
</evidence>
<dbReference type="InterPro" id="IPR036396">
    <property type="entry name" value="Cyt_P450_sf"/>
</dbReference>
<dbReference type="InterPro" id="IPR017972">
    <property type="entry name" value="Cyt_P450_CS"/>
</dbReference>
<feature type="compositionally biased region" description="Low complexity" evidence="4">
    <location>
        <begin position="575"/>
        <end position="596"/>
    </location>
</feature>
<comment type="similarity">
    <text evidence="2">Belongs to the cytochrome P450 family.</text>
</comment>
<dbReference type="Pfam" id="PF19086">
    <property type="entry name" value="Terpene_syn_C_2"/>
    <property type="match status" value="1"/>
</dbReference>
<dbReference type="InterPro" id="IPR001128">
    <property type="entry name" value="Cyt_P450"/>
</dbReference>
<dbReference type="InterPro" id="IPR008949">
    <property type="entry name" value="Isoprenoid_synthase_dom_sf"/>
</dbReference>
<dbReference type="InterPro" id="IPR034686">
    <property type="entry name" value="Terpene_cyclase-like_2"/>
</dbReference>
<accession>A0ABZ1TU82</accession>
<sequence>MILTNETRRPPAPPRTPAAGPRRAAVPPLAPGALPGLGHAPALLRDPLGFLGSLSRYGDVVRIRLGPRTVCVVTDAGLVHTLLVALAHDCPRGAVQDTLKTAFGDGLLMSEGRAHRDRRRIIQPAFGPDRMPDYLAVMHRVTEERADRWRPGQVLDVAKEMNHLALEIVTRALFDARLSEDATLAFHRALPDLVKGQIVQSLYPHPALARLPLPVNRRFDAAVRVLNRVVDQAVNGTAPGGRYGAHSGSGASGGSSGSGAAGAPGGSGASGGGCPMSGGGARRPTLPALLRAAVDPATGRPLTEADVRSEAITMFGAGTETVSTTLTWLIDELVRHPRIEARVLAELDEHLPAGTVPTPEALARLAYTRAVTQEVVRLHAPNAFLMRTARVPVTLGAYRIPAGTELLYSLTAVHRDPALHPDPLRFDPGRWYDADGAEGTGTGGTAAARQAFLPFGAGKHKCIGEAFAWAELTVATAAILRRWRPTAVPNSRAREVVWTTVQAQGLRVRLAPRGGNQTAHASGARRTPAPGGLEDTPARCLPIAGPRRSTLLPARSTVLPGRSAPGRSYPAALHSTALRTAARTVARTASRTASRTSEARTSEARTSEARTSEARTSDSRASEARNVSRTVSRTADRTGPRPRGGGGSGGEALAPGAGTVRSLASPRQRVHLGPATAVPRPAPTPRTAPSPRPAGRTDAAVPPLLRPGTEEARTPAELGAATARHGDWALSRGLLAPADLTRYQSYALPELIGHAYPRARGAELDLLVDILGWFTILDDRFDGPPGRDPAEARAIVGPLLAVVAGRPVPAGGPHPHLLDAWRELWQRQTTPMSPEWRRRTADEWRSCLETFLAETAHRAARTHPDLAETVRLRRHASCLYPFMGILEHVHGGEAPAALHRDPALHRLRANTADVATLINDLYSADREERQQVAAFNTVLTLQRVRGCTRARAVRSVGTRIARLTAESESLRRRLLLRHPEGGWYLHGTRELVEGVHAWTSTSRRYTGEDAAR</sequence>
<dbReference type="Gene3D" id="1.10.630.10">
    <property type="entry name" value="Cytochrome P450"/>
    <property type="match status" value="1"/>
</dbReference>
<dbReference type="PANTHER" id="PTHR24305">
    <property type="entry name" value="CYTOCHROME P450"/>
    <property type="match status" value="1"/>
</dbReference>
<name>A0ABZ1TU82_9ACTN</name>
<dbReference type="SUPFAM" id="SSF48576">
    <property type="entry name" value="Terpenoid synthases"/>
    <property type="match status" value="1"/>
</dbReference>
<keyword evidence="6" id="KW-1185">Reference proteome</keyword>
<feature type="compositionally biased region" description="Basic and acidic residues" evidence="4">
    <location>
        <begin position="597"/>
        <end position="623"/>
    </location>
</feature>
<dbReference type="Pfam" id="PF00067">
    <property type="entry name" value="p450"/>
    <property type="match status" value="1"/>
</dbReference>
<dbReference type="PANTHER" id="PTHR24305:SF166">
    <property type="entry name" value="CYTOCHROME P450 12A4, MITOCHONDRIAL-RELATED"/>
    <property type="match status" value="1"/>
</dbReference>
<feature type="region of interest" description="Disordered" evidence="4">
    <location>
        <begin position="512"/>
        <end position="709"/>
    </location>
</feature>
<dbReference type="PRINTS" id="PR00463">
    <property type="entry name" value="EP450I"/>
</dbReference>
<dbReference type="SFLD" id="SFLDG01020">
    <property type="entry name" value="Terpene_Cyclase_Like_2"/>
    <property type="match status" value="1"/>
</dbReference>
<dbReference type="InterPro" id="IPR002401">
    <property type="entry name" value="Cyt_P450_E_grp-I"/>
</dbReference>
<dbReference type="PRINTS" id="PR00385">
    <property type="entry name" value="P450"/>
</dbReference>
<feature type="region of interest" description="Disordered" evidence="4">
    <location>
        <begin position="236"/>
        <end position="282"/>
    </location>
</feature>
<evidence type="ECO:0000313" key="6">
    <source>
        <dbReference type="Proteomes" id="UP001432222"/>
    </source>
</evidence>
<keyword evidence="3" id="KW-0456">Lyase</keyword>
<evidence type="ECO:0000256" key="2">
    <source>
        <dbReference type="ARBA" id="ARBA00010617"/>
    </source>
</evidence>
<dbReference type="SUPFAM" id="SSF48264">
    <property type="entry name" value="Cytochrome P450"/>
    <property type="match status" value="1"/>
</dbReference>
<dbReference type="PROSITE" id="PS00086">
    <property type="entry name" value="CYTOCHROME_P450"/>
    <property type="match status" value="1"/>
</dbReference>
<feature type="compositionally biased region" description="Pro residues" evidence="4">
    <location>
        <begin position="680"/>
        <end position="692"/>
    </location>
</feature>
<dbReference type="RefSeq" id="WP_328953185.1">
    <property type="nucleotide sequence ID" value="NZ_CP108110.1"/>
</dbReference>
<dbReference type="Gene3D" id="1.10.600.10">
    <property type="entry name" value="Farnesyl Diphosphate Synthase"/>
    <property type="match status" value="1"/>
</dbReference>
<comment type="cofactor">
    <cofactor evidence="1">
        <name>heme</name>
        <dbReference type="ChEBI" id="CHEBI:30413"/>
    </cofactor>
</comment>
<evidence type="ECO:0000313" key="5">
    <source>
        <dbReference type="EMBL" id="WUQ82119.1"/>
    </source>
</evidence>
<evidence type="ECO:0000256" key="1">
    <source>
        <dbReference type="ARBA" id="ARBA00001971"/>
    </source>
</evidence>
<dbReference type="EMBL" id="CP108110">
    <property type="protein sequence ID" value="WUQ82119.1"/>
    <property type="molecule type" value="Genomic_DNA"/>
</dbReference>